<evidence type="ECO:0000313" key="14">
    <source>
        <dbReference type="EMBL" id="QPS02252.1"/>
    </source>
</evidence>
<evidence type="ECO:0000256" key="7">
    <source>
        <dbReference type="ARBA" id="ARBA00022741"/>
    </source>
</evidence>
<comment type="catalytic activity">
    <reaction evidence="12 13">
        <text>L-cysteine + L-glutamate + ATP = gamma-L-glutamyl-L-cysteine + ADP + phosphate + H(+)</text>
        <dbReference type="Rhea" id="RHEA:13285"/>
        <dbReference type="ChEBI" id="CHEBI:15378"/>
        <dbReference type="ChEBI" id="CHEBI:29985"/>
        <dbReference type="ChEBI" id="CHEBI:30616"/>
        <dbReference type="ChEBI" id="CHEBI:35235"/>
        <dbReference type="ChEBI" id="CHEBI:43474"/>
        <dbReference type="ChEBI" id="CHEBI:58173"/>
        <dbReference type="ChEBI" id="CHEBI:456216"/>
        <dbReference type="EC" id="6.3.2.2"/>
    </reaction>
</comment>
<dbReference type="GO" id="GO:0004363">
    <property type="term" value="F:glutathione synthase activity"/>
    <property type="evidence" value="ECO:0007669"/>
    <property type="project" value="UniProtKB-UniRule"/>
</dbReference>
<dbReference type="InterPro" id="IPR014746">
    <property type="entry name" value="Gln_synth/guanido_kin_cat_dom"/>
</dbReference>
<comment type="catalytic activity">
    <reaction evidence="13">
        <text>gamma-L-glutamyl-L-cysteine + glycine + ATP = glutathione + ADP + phosphate + H(+)</text>
        <dbReference type="Rhea" id="RHEA:13557"/>
        <dbReference type="ChEBI" id="CHEBI:15378"/>
        <dbReference type="ChEBI" id="CHEBI:30616"/>
        <dbReference type="ChEBI" id="CHEBI:43474"/>
        <dbReference type="ChEBI" id="CHEBI:57305"/>
        <dbReference type="ChEBI" id="CHEBI:57925"/>
        <dbReference type="ChEBI" id="CHEBI:58173"/>
        <dbReference type="ChEBI" id="CHEBI:456216"/>
        <dbReference type="EC" id="6.3.2.3"/>
    </reaction>
</comment>
<dbReference type="UniPathway" id="UPA00142">
    <property type="reaction ID" value="UER00209"/>
</dbReference>
<dbReference type="InterPro" id="IPR040657">
    <property type="entry name" value="GshAB_ATP-grasp"/>
</dbReference>
<dbReference type="NCBIfam" id="TIGR01435">
    <property type="entry name" value="glu_cys_lig_rel"/>
    <property type="match status" value="1"/>
</dbReference>
<gene>
    <name evidence="13 14" type="primary">gshAB</name>
    <name evidence="13" type="synonym">gshF</name>
    <name evidence="14" type="ORF">I6G68_04110</name>
</gene>
<dbReference type="Proteomes" id="UP000594771">
    <property type="component" value="Chromosome"/>
</dbReference>
<keyword evidence="7 13" id="KW-0547">Nucleotide-binding</keyword>
<keyword evidence="11 13" id="KW-0511">Multifunctional enzyme</keyword>
<sequence>MNPIQNYIKNENTSALFQNTSIGIEKEGHRVTPEGHIAQTPHPKKVDGSSENQYIQRDFAESQTELVSPPVIGREEGVLEWMHAIYDVTIRHLDKEEAIWPYSMPPKLPSDDQIKVAQLDDPAAVDYREYLVGAYGKKLQMISGLHYNFGLDPDFIKGFYQAGYSDYGSLFDTQNALYLKLARNFLRHQWVIVYFLGASPYAHESFFEPGVEPVNHPVRSIRNSEHGYVNHEDVHVSYHDLETYITTLENNVKTGHLIAEKEFYSNVRLRGGAKVRDLLHTGIKYLEVRNTDIQGDAPYGIRLRELVFIKYFLLYLLWIDEMADDPEIEEGVKMKTQVANEDPFSRTAYYDEGKEIANGMRDMLADLAVSQDKVDLIEEVLHRLEAPDETPAAQIVKAYPTVEEWLASGLAIAEKNRKNALKAPYQLGGFTDMELSTQIFIADAIRSGIQVEILDRTDNLLRLSVGDHIEYVKNGNITSKDTYISHYLLANKEVTKQIIQEAGFQAPKSRTYHSLNEVEAAAGLYLNRPLVVKPKSTNMGIGISIFKQGPSREELLEACRIAFEADDSVLLEDYVPGVEYRFFVLDGKTIAVLLRVPANVVGNGKATIAELVAEKNKDPKRGLDHRTPLEKIQLGDIEALNLKQQGLTFNSVLEEGQKAYLRENSNISTGGDSVDVTDQVHPSYLDIASQMAQSLGVNITGIDLMVQDITKAAQVSEAGTNYGFIEANFNPMMMMHVYPAQGQGVRVTESLLHYLFPEKAFLK</sequence>
<dbReference type="SUPFAM" id="SSF56059">
    <property type="entry name" value="Glutathione synthetase ATP-binding domain-like"/>
    <property type="match status" value="1"/>
</dbReference>
<dbReference type="KEGG" id="aun:AWM73_05930"/>
<evidence type="ECO:0000256" key="1">
    <source>
        <dbReference type="ARBA" id="ARBA00001936"/>
    </source>
</evidence>
<dbReference type="HAMAP" id="MF_00782">
    <property type="entry name" value="Glut_biosynth"/>
    <property type="match status" value="1"/>
</dbReference>
<dbReference type="InterPro" id="IPR006334">
    <property type="entry name" value="Glut_cys_ligase"/>
</dbReference>
<keyword evidence="10" id="KW-0464">Manganese</keyword>
<dbReference type="PROSITE" id="PS50975">
    <property type="entry name" value="ATP_GRASP"/>
    <property type="match status" value="1"/>
</dbReference>
<keyword evidence="6" id="KW-0479">Metal-binding</keyword>
<dbReference type="SUPFAM" id="SSF55931">
    <property type="entry name" value="Glutamine synthetase/guanido kinase"/>
    <property type="match status" value="1"/>
</dbReference>
<dbReference type="InterPro" id="IPR006335">
    <property type="entry name" value="Glut_biosynth"/>
</dbReference>
<evidence type="ECO:0000256" key="11">
    <source>
        <dbReference type="ARBA" id="ARBA00023268"/>
    </source>
</evidence>
<accession>A0A0X8FEY0</accession>
<dbReference type="OrthoDB" id="9803907at2"/>
<dbReference type="Pfam" id="PF18419">
    <property type="entry name" value="ATP-grasp_6"/>
    <property type="match status" value="1"/>
</dbReference>
<organism evidence="14 15">
    <name type="scientific">Aerococcus urinae</name>
    <dbReference type="NCBI Taxonomy" id="1376"/>
    <lineage>
        <taxon>Bacteria</taxon>
        <taxon>Bacillati</taxon>
        <taxon>Bacillota</taxon>
        <taxon>Bacilli</taxon>
        <taxon>Lactobacillales</taxon>
        <taxon>Aerococcaceae</taxon>
        <taxon>Aerococcus</taxon>
    </lineage>
</organism>
<dbReference type="InterPro" id="IPR007370">
    <property type="entry name" value="Glu_cys_ligase"/>
</dbReference>
<dbReference type="EMBL" id="CP065662">
    <property type="protein sequence ID" value="QPS02252.1"/>
    <property type="molecule type" value="Genomic_DNA"/>
</dbReference>
<dbReference type="InterPro" id="IPR011761">
    <property type="entry name" value="ATP-grasp"/>
</dbReference>
<dbReference type="Pfam" id="PF04262">
    <property type="entry name" value="Glu_cys_ligase"/>
    <property type="match status" value="1"/>
</dbReference>
<dbReference type="EC" id="6.3.2.3" evidence="13"/>
<comment type="subunit">
    <text evidence="13">Monomer.</text>
</comment>
<dbReference type="PANTHER" id="PTHR38761">
    <property type="entry name" value="GLUTAMATE--CYSTEINE LIGASE"/>
    <property type="match status" value="1"/>
</dbReference>
<evidence type="ECO:0000256" key="3">
    <source>
        <dbReference type="ARBA" id="ARBA00005006"/>
    </source>
</evidence>
<evidence type="ECO:0000256" key="2">
    <source>
        <dbReference type="ARBA" id="ARBA00001946"/>
    </source>
</evidence>
<comment type="pathway">
    <text evidence="3 13">Sulfur metabolism; glutathione biosynthesis; glutathione from L-cysteine and L-glutamate: step 1/2.</text>
</comment>
<comment type="cofactor">
    <cofactor evidence="1">
        <name>Mn(2+)</name>
        <dbReference type="ChEBI" id="CHEBI:29035"/>
    </cofactor>
</comment>
<keyword evidence="8 13" id="KW-0067">ATP-binding</keyword>
<dbReference type="Gene3D" id="3.30.470.20">
    <property type="entry name" value="ATP-grasp fold, B domain"/>
    <property type="match status" value="2"/>
</dbReference>
<dbReference type="EC" id="6.3.2.2" evidence="13"/>
<dbReference type="GO" id="GO:0046872">
    <property type="term" value="F:metal ion binding"/>
    <property type="evidence" value="ECO:0007669"/>
    <property type="project" value="UniProtKB-KW"/>
</dbReference>
<name>A0A0X8FEY0_9LACT</name>
<keyword evidence="9" id="KW-0460">Magnesium</keyword>
<evidence type="ECO:0000313" key="15">
    <source>
        <dbReference type="Proteomes" id="UP000594771"/>
    </source>
</evidence>
<evidence type="ECO:0000256" key="4">
    <source>
        <dbReference type="ARBA" id="ARBA00022598"/>
    </source>
</evidence>
<dbReference type="GeneID" id="35768021"/>
<feature type="region of interest" description="Glutamate--cysteine ligase" evidence="13">
    <location>
        <begin position="1"/>
        <end position="339"/>
    </location>
</feature>
<keyword evidence="5 13" id="KW-0317">Glutathione biosynthesis</keyword>
<evidence type="ECO:0000256" key="5">
    <source>
        <dbReference type="ARBA" id="ARBA00022684"/>
    </source>
</evidence>
<comment type="cofactor">
    <cofactor evidence="2">
        <name>Mg(2+)</name>
        <dbReference type="ChEBI" id="CHEBI:18420"/>
    </cofactor>
</comment>
<evidence type="ECO:0000256" key="6">
    <source>
        <dbReference type="ARBA" id="ARBA00022723"/>
    </source>
</evidence>
<dbReference type="RefSeq" id="WP_060778514.1">
    <property type="nucleotide sequence ID" value="NZ_CAJHLH010000005.1"/>
</dbReference>
<dbReference type="NCBIfam" id="NF002688">
    <property type="entry name" value="PRK02471.1"/>
    <property type="match status" value="1"/>
</dbReference>
<comment type="similarity">
    <text evidence="13">In the N-terminal section; belongs to the glutamate--cysteine ligase type 1 family. Type 2 subfamily.</text>
</comment>
<dbReference type="GO" id="GO:0004357">
    <property type="term" value="F:glutamate-cysteine ligase activity"/>
    <property type="evidence" value="ECO:0007669"/>
    <property type="project" value="UniProtKB-UniRule"/>
</dbReference>
<evidence type="ECO:0000256" key="13">
    <source>
        <dbReference type="HAMAP-Rule" id="MF_00782"/>
    </source>
</evidence>
<reference evidence="14 15" key="1">
    <citation type="submission" date="2020-12" db="EMBL/GenBank/DDBJ databases">
        <title>FDA dAtabase for Regulatory Grade micrObial Sequences (FDA-ARGOS): Supporting development and validation of Infectious Disease Dx tests.</title>
        <authorList>
            <person name="Sproer C."/>
            <person name="Gronow S."/>
            <person name="Severitt S."/>
            <person name="Schroder I."/>
            <person name="Tallon L."/>
            <person name="Sadzewicz L."/>
            <person name="Zhao X."/>
            <person name="Boylan J."/>
            <person name="Ott S."/>
            <person name="Bowen H."/>
            <person name="Vavikolanu K."/>
            <person name="Mehta A."/>
            <person name="Aluvathingal J."/>
            <person name="Nadendla S."/>
            <person name="Lowell S."/>
            <person name="Myers T."/>
            <person name="Yan Y."/>
            <person name="Sichtig H."/>
        </authorList>
    </citation>
    <scope>NUCLEOTIDE SEQUENCE [LARGE SCALE GENOMIC DNA]</scope>
    <source>
        <strain evidence="14 15">FDAARGOS_911</strain>
    </source>
</reference>
<dbReference type="GO" id="GO:0005829">
    <property type="term" value="C:cytosol"/>
    <property type="evidence" value="ECO:0007669"/>
    <property type="project" value="TreeGrafter"/>
</dbReference>
<evidence type="ECO:0000256" key="9">
    <source>
        <dbReference type="ARBA" id="ARBA00022842"/>
    </source>
</evidence>
<dbReference type="AlphaFoldDB" id="A0A0X8FEY0"/>
<dbReference type="GO" id="GO:0005524">
    <property type="term" value="F:ATP binding"/>
    <property type="evidence" value="ECO:0007669"/>
    <property type="project" value="UniProtKB-UniRule"/>
</dbReference>
<dbReference type="PANTHER" id="PTHR38761:SF1">
    <property type="entry name" value="GLUTAMATE--CYSTEINE LIGASE"/>
    <property type="match status" value="1"/>
</dbReference>
<dbReference type="Gene3D" id="3.30.590.20">
    <property type="match status" value="1"/>
</dbReference>
<comment type="function">
    <text evidence="13">Synthesizes glutathione from L-glutamate and L-cysteine via gamma-L-glutamyl-L-cysteine.</text>
</comment>
<keyword evidence="4 13" id="KW-0436">Ligase</keyword>
<evidence type="ECO:0000256" key="10">
    <source>
        <dbReference type="ARBA" id="ARBA00023211"/>
    </source>
</evidence>
<evidence type="ECO:0000256" key="12">
    <source>
        <dbReference type="ARBA" id="ARBA00048819"/>
    </source>
</evidence>
<protein>
    <recommendedName>
        <fullName evidence="13">Glutathione biosynthesis bifunctional protein GshAB</fullName>
    </recommendedName>
    <alternativeName>
        <fullName evidence="13">Gamma-GCS-GS</fullName>
        <shortName evidence="13">GCS-GS</shortName>
    </alternativeName>
    <domain>
        <recommendedName>
            <fullName evidence="13">Glutamate--cysteine ligase</fullName>
            <ecNumber evidence="13">6.3.2.2</ecNumber>
        </recommendedName>
        <alternativeName>
            <fullName evidence="13">Gamma-ECS</fullName>
            <shortName evidence="13">GCS</shortName>
        </alternativeName>
        <alternativeName>
            <fullName evidence="13">Gamma-glutamylcysteine synthetase</fullName>
        </alternativeName>
    </domain>
    <domain>
        <recommendedName>
            <fullName evidence="13">Glutathione synthetase</fullName>
            <ecNumber evidence="13">6.3.2.3</ecNumber>
        </recommendedName>
        <alternativeName>
            <fullName evidence="13">GSH synthetase</fullName>
            <shortName evidence="13">GS</shortName>
            <shortName evidence="13">GSH-S</shortName>
            <shortName evidence="13">GSHase</shortName>
        </alternativeName>
        <alternativeName>
            <fullName evidence="13">Glutathione synthase</fullName>
        </alternativeName>
    </domain>
</protein>
<comment type="pathway">
    <text evidence="13">Sulfur metabolism; glutathione biosynthesis; glutathione from L-cysteine and L-glutamate: step 2/2.</text>
</comment>
<proteinExistence type="inferred from homology"/>
<evidence type="ECO:0000256" key="8">
    <source>
        <dbReference type="ARBA" id="ARBA00022840"/>
    </source>
</evidence>